<dbReference type="AlphaFoldDB" id="A0AAW0TVE8"/>
<organism evidence="2 3">
    <name type="scientific">Scylla paramamosain</name>
    <name type="common">Mud crab</name>
    <dbReference type="NCBI Taxonomy" id="85552"/>
    <lineage>
        <taxon>Eukaryota</taxon>
        <taxon>Metazoa</taxon>
        <taxon>Ecdysozoa</taxon>
        <taxon>Arthropoda</taxon>
        <taxon>Crustacea</taxon>
        <taxon>Multicrustacea</taxon>
        <taxon>Malacostraca</taxon>
        <taxon>Eumalacostraca</taxon>
        <taxon>Eucarida</taxon>
        <taxon>Decapoda</taxon>
        <taxon>Pleocyemata</taxon>
        <taxon>Brachyura</taxon>
        <taxon>Eubrachyura</taxon>
        <taxon>Portunoidea</taxon>
        <taxon>Portunidae</taxon>
        <taxon>Portuninae</taxon>
        <taxon>Scylla</taxon>
    </lineage>
</organism>
<evidence type="ECO:0000256" key="1">
    <source>
        <dbReference type="SAM" id="MobiDB-lite"/>
    </source>
</evidence>
<sequence>MCPAPRLRVTAPRRETHTAAPPPSAHRRRSGRPTPPRPRCARSGIELLVFFIDVVRKDKADPLRRPGTGAADRRDLLSSLSDEHYKAVEASQPRRAATLI</sequence>
<protein>
    <submittedName>
        <fullName evidence="2">Uncharacterized protein</fullName>
    </submittedName>
</protein>
<comment type="caution">
    <text evidence="2">The sequence shown here is derived from an EMBL/GenBank/DDBJ whole genome shotgun (WGS) entry which is preliminary data.</text>
</comment>
<proteinExistence type="predicted"/>
<name>A0AAW0TVE8_SCYPA</name>
<gene>
    <name evidence="2" type="ORF">O3P69_010340</name>
</gene>
<evidence type="ECO:0000313" key="2">
    <source>
        <dbReference type="EMBL" id="KAK8390577.1"/>
    </source>
</evidence>
<accession>A0AAW0TVE8</accession>
<feature type="region of interest" description="Disordered" evidence="1">
    <location>
        <begin position="1"/>
        <end position="40"/>
    </location>
</feature>
<keyword evidence="3" id="KW-1185">Reference proteome</keyword>
<dbReference type="Proteomes" id="UP001487740">
    <property type="component" value="Unassembled WGS sequence"/>
</dbReference>
<dbReference type="EMBL" id="JARAKH010000025">
    <property type="protein sequence ID" value="KAK8390577.1"/>
    <property type="molecule type" value="Genomic_DNA"/>
</dbReference>
<reference evidence="2 3" key="1">
    <citation type="submission" date="2023-03" db="EMBL/GenBank/DDBJ databases">
        <title>High-quality genome of Scylla paramamosain provides insights in environmental adaptation.</title>
        <authorList>
            <person name="Zhang L."/>
        </authorList>
    </citation>
    <scope>NUCLEOTIDE SEQUENCE [LARGE SCALE GENOMIC DNA]</scope>
    <source>
        <strain evidence="2">LZ_2023a</strain>
        <tissue evidence="2">Muscle</tissue>
    </source>
</reference>
<evidence type="ECO:0000313" key="3">
    <source>
        <dbReference type="Proteomes" id="UP001487740"/>
    </source>
</evidence>